<name>A0AAW7XM28_9GAMM</name>
<accession>A0AAW7XM28</accession>
<dbReference type="GO" id="GO:0005886">
    <property type="term" value="C:plasma membrane"/>
    <property type="evidence" value="ECO:0007669"/>
    <property type="project" value="UniProtKB-SubCell"/>
</dbReference>
<keyword evidence="3" id="KW-0813">Transport</keyword>
<dbReference type="RefSeq" id="WP_075180102.1">
    <property type="nucleotide sequence ID" value="NZ_JAUOPG010000010.1"/>
</dbReference>
<keyword evidence="4" id="KW-1003">Cell membrane</keyword>
<dbReference type="Proteomes" id="UP001169862">
    <property type="component" value="Unassembled WGS sequence"/>
</dbReference>
<dbReference type="EMBL" id="JAUOPG010000010">
    <property type="protein sequence ID" value="MDO6454801.1"/>
    <property type="molecule type" value="Genomic_DNA"/>
</dbReference>
<keyword evidence="7 8" id="KW-0472">Membrane</keyword>
<comment type="similarity">
    <text evidence="2">Belongs to the auxin efflux carrier (TC 2.A.69) family.</text>
</comment>
<dbReference type="PANTHER" id="PTHR36838">
    <property type="entry name" value="AUXIN EFFLUX CARRIER FAMILY PROTEIN"/>
    <property type="match status" value="1"/>
</dbReference>
<dbReference type="PANTHER" id="PTHR36838:SF1">
    <property type="entry name" value="SLR1864 PROTEIN"/>
    <property type="match status" value="1"/>
</dbReference>
<evidence type="ECO:0000256" key="6">
    <source>
        <dbReference type="ARBA" id="ARBA00022989"/>
    </source>
</evidence>
<reference evidence="9" key="1">
    <citation type="submission" date="2023-07" db="EMBL/GenBank/DDBJ databases">
        <title>Genome content predicts the carbon catabolic preferences of heterotrophic bacteria.</title>
        <authorList>
            <person name="Gralka M."/>
        </authorList>
    </citation>
    <scope>NUCLEOTIDE SEQUENCE</scope>
    <source>
        <strain evidence="9">I2M16</strain>
    </source>
</reference>
<evidence type="ECO:0000256" key="8">
    <source>
        <dbReference type="SAM" id="Phobius"/>
    </source>
</evidence>
<evidence type="ECO:0000256" key="3">
    <source>
        <dbReference type="ARBA" id="ARBA00022448"/>
    </source>
</evidence>
<keyword evidence="6 8" id="KW-1133">Transmembrane helix</keyword>
<feature type="transmembrane region" description="Helical" evidence="8">
    <location>
        <begin position="242"/>
        <end position="260"/>
    </location>
</feature>
<comment type="caution">
    <text evidence="9">The sequence shown here is derived from an EMBL/GenBank/DDBJ whole genome shotgun (WGS) entry which is preliminary data.</text>
</comment>
<evidence type="ECO:0000256" key="7">
    <source>
        <dbReference type="ARBA" id="ARBA00023136"/>
    </source>
</evidence>
<dbReference type="AlphaFoldDB" id="A0AAW7XM28"/>
<dbReference type="Pfam" id="PF03547">
    <property type="entry name" value="Mem_trans"/>
    <property type="match status" value="2"/>
</dbReference>
<proteinExistence type="inferred from homology"/>
<feature type="transmembrane region" description="Helical" evidence="8">
    <location>
        <begin position="64"/>
        <end position="85"/>
    </location>
</feature>
<protein>
    <submittedName>
        <fullName evidence="9">AEC family transporter</fullName>
    </submittedName>
</protein>
<evidence type="ECO:0000256" key="4">
    <source>
        <dbReference type="ARBA" id="ARBA00022475"/>
    </source>
</evidence>
<evidence type="ECO:0000256" key="5">
    <source>
        <dbReference type="ARBA" id="ARBA00022692"/>
    </source>
</evidence>
<keyword evidence="5 8" id="KW-0812">Transmembrane</keyword>
<feature type="transmembrane region" description="Helical" evidence="8">
    <location>
        <begin position="150"/>
        <end position="169"/>
    </location>
</feature>
<evidence type="ECO:0000313" key="9">
    <source>
        <dbReference type="EMBL" id="MDO6454801.1"/>
    </source>
</evidence>
<sequence>MTQAFLIALMPVFIITALGIVLGRKTSYLDNPALSQLVTNVGLPCLLLSSVLKMNMNAGGMMTLMAATACALSVLALITFVILRLARLPVRYYISALVNPNAGNLGIPVVFALAGEQGLAAAVVISSVVQISHFTLGVGAMSGNYQPKQLLRNMPVLSLVVGLLILLVGLPIPTFALDTLSMLGSVTVPIMLLLLGKTVSSLSLGDKSHWTRLISLAVYRPLIGTLVALGIIEIFPLAPAQALALLLQSAMPVAVISYILTTKYNGPKEDIASLIVLSTPVSLVMVTLLWLLVN</sequence>
<feature type="transmembrane region" description="Helical" evidence="8">
    <location>
        <begin position="175"/>
        <end position="196"/>
    </location>
</feature>
<evidence type="ECO:0000256" key="1">
    <source>
        <dbReference type="ARBA" id="ARBA00004651"/>
    </source>
</evidence>
<evidence type="ECO:0000256" key="2">
    <source>
        <dbReference type="ARBA" id="ARBA00010145"/>
    </source>
</evidence>
<feature type="transmembrane region" description="Helical" evidence="8">
    <location>
        <begin position="272"/>
        <end position="293"/>
    </location>
</feature>
<gene>
    <name evidence="9" type="ORF">Q4490_14610</name>
</gene>
<dbReference type="InterPro" id="IPR004776">
    <property type="entry name" value="Mem_transp_PIN-like"/>
</dbReference>
<organism evidence="9 10">
    <name type="scientific">Neptunomonas phycophila</name>
    <dbReference type="NCBI Taxonomy" id="1572645"/>
    <lineage>
        <taxon>Bacteria</taxon>
        <taxon>Pseudomonadati</taxon>
        <taxon>Pseudomonadota</taxon>
        <taxon>Gammaproteobacteria</taxon>
        <taxon>Oceanospirillales</taxon>
        <taxon>Oceanospirillaceae</taxon>
        <taxon>Neptunomonas</taxon>
    </lineage>
</organism>
<dbReference type="GO" id="GO:0055085">
    <property type="term" value="P:transmembrane transport"/>
    <property type="evidence" value="ECO:0007669"/>
    <property type="project" value="InterPro"/>
</dbReference>
<dbReference type="InterPro" id="IPR038770">
    <property type="entry name" value="Na+/solute_symporter_sf"/>
</dbReference>
<evidence type="ECO:0000313" key="10">
    <source>
        <dbReference type="Proteomes" id="UP001169862"/>
    </source>
</evidence>
<dbReference type="Gene3D" id="1.20.1530.20">
    <property type="match status" value="1"/>
</dbReference>
<comment type="subcellular location">
    <subcellularLocation>
        <location evidence="1">Cell membrane</location>
        <topology evidence="1">Multi-pass membrane protein</topology>
    </subcellularLocation>
</comment>
<feature type="transmembrane region" description="Helical" evidence="8">
    <location>
        <begin position="217"/>
        <end position="236"/>
    </location>
</feature>